<accession>A0A6P3QY96</accession>
<name>A0A6P3QY96_PTEVA</name>
<dbReference type="PANTHER" id="PTHR33722:SF3">
    <property type="entry name" value="CATION CHANNEL SPERM-ASSOCIATED AUXILIARY SUBUNIT EPSILON"/>
    <property type="match status" value="1"/>
</dbReference>
<dbReference type="GO" id="GO:0030317">
    <property type="term" value="P:flagellated sperm motility"/>
    <property type="evidence" value="ECO:0007669"/>
    <property type="project" value="TreeGrafter"/>
</dbReference>
<keyword evidence="20" id="KW-1185">Reference proteome</keyword>
<dbReference type="Pfam" id="PF22850">
    <property type="entry name" value="CATSPERD-E_C"/>
    <property type="match status" value="1"/>
</dbReference>
<dbReference type="CTD" id="257044"/>
<dbReference type="KEGG" id="pvp:105298712"/>
<comment type="subcellular location">
    <subcellularLocation>
        <location evidence="12">Cell projection</location>
        <location evidence="12">Cilium</location>
        <location evidence="12">Flagellum membrane</location>
        <topology evidence="12">Single-pass type I membrane protein</topology>
    </subcellularLocation>
</comment>
<feature type="domain" description="CATSPERD/E C-terminal" evidence="19">
    <location>
        <begin position="730"/>
        <end position="926"/>
    </location>
</feature>
<evidence type="ECO:0000256" key="1">
    <source>
        <dbReference type="ARBA" id="ARBA00010246"/>
    </source>
</evidence>
<dbReference type="GO" id="GO:0097228">
    <property type="term" value="C:sperm principal piece"/>
    <property type="evidence" value="ECO:0007669"/>
    <property type="project" value="TreeGrafter"/>
</dbReference>
<comment type="similarity">
    <text evidence="1">Belongs to the CATSPERD family.</text>
</comment>
<dbReference type="PANTHER" id="PTHR33722">
    <property type="entry name" value="CATION CHANNEL SPERM-ASSOCIATED PROTEIN SUBUNIT DELTA-RELATED"/>
    <property type="match status" value="1"/>
</dbReference>
<evidence type="ECO:0000256" key="7">
    <source>
        <dbReference type="ARBA" id="ARBA00023069"/>
    </source>
</evidence>
<keyword evidence="2" id="KW-1003">Cell membrane</keyword>
<dbReference type="Pfam" id="PF22849">
    <property type="entry name" value="CATSPERE_Ig-like"/>
    <property type="match status" value="1"/>
</dbReference>
<dbReference type="Pfam" id="PF22844">
    <property type="entry name" value="Beta-prop_CATSPERE"/>
    <property type="match status" value="1"/>
</dbReference>
<keyword evidence="7" id="KW-0969">Cilium</keyword>
<gene>
    <name evidence="21" type="primary">CATSPERE</name>
</gene>
<dbReference type="InterPro" id="IPR053815">
    <property type="entry name" value="CATSPERE_Ig-like"/>
</dbReference>
<dbReference type="Pfam" id="PF22843">
    <property type="entry name" value="CATSPERE_NTD2"/>
    <property type="match status" value="1"/>
</dbReference>
<evidence type="ECO:0000256" key="3">
    <source>
        <dbReference type="ARBA" id="ARBA00022692"/>
    </source>
</evidence>
<protein>
    <submittedName>
        <fullName evidence="21">Cation channel sperm-associated protein subunit epsilon</fullName>
    </submittedName>
</protein>
<feature type="domain" description="CATSPERE second N-terminal" evidence="16">
    <location>
        <begin position="102"/>
        <end position="186"/>
    </location>
</feature>
<dbReference type="RefSeq" id="XP_011368390.1">
    <property type="nucleotide sequence ID" value="XM_011370088.1"/>
</dbReference>
<keyword evidence="10" id="KW-0325">Glycoprotein</keyword>
<feature type="domain" description="CATSPERE Ig-like" evidence="18">
    <location>
        <begin position="588"/>
        <end position="697"/>
    </location>
</feature>
<evidence type="ECO:0000256" key="12">
    <source>
        <dbReference type="ARBA" id="ARBA00037793"/>
    </source>
</evidence>
<sequence>MSAQGVAVLLSWMSCCGSALWRYYTNSPNYHIFSTRSTIKLEYEGTAFSEWSVPATCSVKNKKSPKTELRCSSPGVHTIKPIVTGPDLEEERYLSVDSSHTCFLWYYKVRNFIHNLTQVLTIWIYDPENADPNELLRNANEPSLNSIVLSKQLASWGQRPAIYTFLKRKAYFPHGKMNGTWRISIPLVADDALKEIKGNKVAFQDCFIEDYLFLLTFPLLTIPEIPGFLPITSPQGSQLMADWIACLPSAIVVVADMETFHTNDSFRTWTRLRVPPNVLTDDERHNVSDVNLSLNGVFFLINGIVYLKSLTAFTRLGNNENLPEGGIIGLASRKWCWSKYRLKANIKSTMAIWTSDEIYLRYASPKFVKLITIKKLKKILNMSAAAVVTIHKVEYTGHPLELAVLLNYCITCTAFKKMYIVIYSEVTEQWMLQDFVLNVTIDSVITSRFLYTAMSELILWDKHRVYYCYHNFTVTGVVQTPTEFGNLSRLSHDSVINTVFTDYYGNIIVKMENNVMFFFKTYTTDAIKLHLWINSQTKSLFFLNASGKIYLIYVFDDGTIYPQDYPLRLEIQSIGSRSKSTECPFIVFYHNILYISYVLDKGHHLSFWAQIVYPENAGLYITMESYGPNILEEKSQVLYEIASGYCTKTMTVTFFQTENYEAVNDYFKLQQQNTGLLIVRVRPSEYTKMCPAAQKVFQVAVGCDFSKFIAIKGFNRKKCRWHDFFYIIQKSYLRNQPSKNLRVKYNWKKYGCPLRLNFREKFHPVVQLYNDDGYIEDVDVNFIVWEIHGRNDYSFNNTMKTSGCLNEAQTWKSMHELNKHLPLEDAWGPENYKHCFSYAVGKPGDLNQPYEIINKSNYNHLVWPMQHTGMYVFRVKILDPNYSFCNLTAIFAIEIYGMISSPNGDLVIAFLFLLMLLFFSILVLSYFHYMRIYRQYIYAPIHKTKRKQQKNNM</sequence>
<reference evidence="21" key="1">
    <citation type="submission" date="2025-08" db="UniProtKB">
        <authorList>
            <consortium name="RefSeq"/>
        </authorList>
    </citation>
    <scope>IDENTIFICATION</scope>
    <source>
        <tissue evidence="21">Kidney</tissue>
    </source>
</reference>
<evidence type="ECO:0000256" key="8">
    <source>
        <dbReference type="ARBA" id="ARBA00023136"/>
    </source>
</evidence>
<dbReference type="OrthoDB" id="5968869at2759"/>
<keyword evidence="9" id="KW-1015">Disulfide bond</keyword>
<keyword evidence="6 13" id="KW-1133">Transmembrane helix</keyword>
<feature type="domain" description="CATSPERE beta-propeller" evidence="17">
    <location>
        <begin position="228"/>
        <end position="574"/>
    </location>
</feature>
<evidence type="ECO:0000256" key="14">
    <source>
        <dbReference type="SAM" id="SignalP"/>
    </source>
</evidence>
<dbReference type="Proteomes" id="UP000515202">
    <property type="component" value="Unplaced"/>
</dbReference>
<dbReference type="InterPro" id="IPR053814">
    <property type="entry name" value="CATSPERD/E_C"/>
</dbReference>
<evidence type="ECO:0000256" key="4">
    <source>
        <dbReference type="ARBA" id="ARBA00022729"/>
    </source>
</evidence>
<evidence type="ECO:0000256" key="13">
    <source>
        <dbReference type="SAM" id="Phobius"/>
    </source>
</evidence>
<evidence type="ECO:0000256" key="9">
    <source>
        <dbReference type="ARBA" id="ARBA00023157"/>
    </source>
</evidence>
<dbReference type="Pfam" id="PF22841">
    <property type="entry name" value="CATSPERE_NTD1"/>
    <property type="match status" value="1"/>
</dbReference>
<proteinExistence type="inferred from homology"/>
<dbReference type="InterPro" id="IPR053816">
    <property type="entry name" value="CATSPERE_beta-prop"/>
</dbReference>
<feature type="transmembrane region" description="Helical" evidence="13">
    <location>
        <begin position="906"/>
        <end position="927"/>
    </location>
</feature>
<keyword evidence="4 14" id="KW-0732">Signal</keyword>
<evidence type="ECO:0000256" key="11">
    <source>
        <dbReference type="ARBA" id="ARBA00023273"/>
    </source>
</evidence>
<evidence type="ECO:0000256" key="10">
    <source>
        <dbReference type="ARBA" id="ARBA00023180"/>
    </source>
</evidence>
<evidence type="ECO:0000259" key="16">
    <source>
        <dbReference type="Pfam" id="PF22843"/>
    </source>
</evidence>
<evidence type="ECO:0000256" key="5">
    <source>
        <dbReference type="ARBA" id="ARBA00022846"/>
    </source>
</evidence>
<evidence type="ECO:0000313" key="20">
    <source>
        <dbReference type="Proteomes" id="UP000515202"/>
    </source>
</evidence>
<feature type="signal peptide" evidence="14">
    <location>
        <begin position="1"/>
        <end position="19"/>
    </location>
</feature>
<evidence type="ECO:0000256" key="6">
    <source>
        <dbReference type="ARBA" id="ARBA00022989"/>
    </source>
</evidence>
<dbReference type="AlphaFoldDB" id="A0A6P3QY96"/>
<evidence type="ECO:0000259" key="19">
    <source>
        <dbReference type="Pfam" id="PF22850"/>
    </source>
</evidence>
<keyword evidence="5" id="KW-0282">Flagellum</keyword>
<evidence type="ECO:0000259" key="15">
    <source>
        <dbReference type="Pfam" id="PF22841"/>
    </source>
</evidence>
<dbReference type="GO" id="GO:0036128">
    <property type="term" value="C:CatSper complex"/>
    <property type="evidence" value="ECO:0007669"/>
    <property type="project" value="InterPro"/>
</dbReference>
<evidence type="ECO:0000259" key="17">
    <source>
        <dbReference type="Pfam" id="PF22844"/>
    </source>
</evidence>
<keyword evidence="11" id="KW-0966">Cell projection</keyword>
<dbReference type="GO" id="GO:0048240">
    <property type="term" value="P:sperm capacitation"/>
    <property type="evidence" value="ECO:0007669"/>
    <property type="project" value="TreeGrafter"/>
</dbReference>
<feature type="chain" id="PRO_5028370273" evidence="14">
    <location>
        <begin position="20"/>
        <end position="953"/>
    </location>
</feature>
<dbReference type="InterPro" id="IPR028751">
    <property type="entry name" value="CATSPERD/E"/>
</dbReference>
<evidence type="ECO:0000259" key="18">
    <source>
        <dbReference type="Pfam" id="PF22849"/>
    </source>
</evidence>
<organism evidence="20 21">
    <name type="scientific">Pteropus vampyrus</name>
    <name type="common">Large flying fox</name>
    <dbReference type="NCBI Taxonomy" id="132908"/>
    <lineage>
        <taxon>Eukaryota</taxon>
        <taxon>Metazoa</taxon>
        <taxon>Chordata</taxon>
        <taxon>Craniata</taxon>
        <taxon>Vertebrata</taxon>
        <taxon>Euteleostomi</taxon>
        <taxon>Mammalia</taxon>
        <taxon>Eutheria</taxon>
        <taxon>Laurasiatheria</taxon>
        <taxon>Chiroptera</taxon>
        <taxon>Yinpterochiroptera</taxon>
        <taxon>Pteropodoidea</taxon>
        <taxon>Pteropodidae</taxon>
        <taxon>Pteropodinae</taxon>
        <taxon>Pteropus</taxon>
    </lineage>
</organism>
<dbReference type="GeneID" id="105298712"/>
<feature type="domain" description="CATSPERE first N-terminal" evidence="15">
    <location>
        <begin position="8"/>
        <end position="97"/>
    </location>
</feature>
<keyword evidence="8 13" id="KW-0472">Membrane</keyword>
<evidence type="ECO:0000256" key="2">
    <source>
        <dbReference type="ARBA" id="ARBA00022475"/>
    </source>
</evidence>
<dbReference type="InterPro" id="IPR053817">
    <property type="entry name" value="CATSPERE_NTD2"/>
</dbReference>
<keyword evidence="3 13" id="KW-0812">Transmembrane</keyword>
<dbReference type="InterPro" id="IPR053818">
    <property type="entry name" value="CATSPERE_NTD1"/>
</dbReference>
<evidence type="ECO:0000313" key="21">
    <source>
        <dbReference type="RefSeq" id="XP_011368390.1"/>
    </source>
</evidence>